<keyword evidence="3" id="KW-1185">Reference proteome</keyword>
<dbReference type="EMBL" id="JAINDJ010000053">
    <property type="protein sequence ID" value="KAG9438594.1"/>
    <property type="molecule type" value="Genomic_DNA"/>
</dbReference>
<gene>
    <name evidence="2" type="ORF">H6P81_021466</name>
</gene>
<proteinExistence type="predicted"/>
<dbReference type="InterPro" id="IPR052997">
    <property type="entry name" value="RRT15-like"/>
</dbReference>
<organism evidence="2 3">
    <name type="scientific">Aristolochia fimbriata</name>
    <name type="common">White veined hardy Dutchman's pipe vine</name>
    <dbReference type="NCBI Taxonomy" id="158543"/>
    <lineage>
        <taxon>Eukaryota</taxon>
        <taxon>Viridiplantae</taxon>
        <taxon>Streptophyta</taxon>
        <taxon>Embryophyta</taxon>
        <taxon>Tracheophyta</taxon>
        <taxon>Spermatophyta</taxon>
        <taxon>Magnoliopsida</taxon>
        <taxon>Magnoliidae</taxon>
        <taxon>Piperales</taxon>
        <taxon>Aristolochiaceae</taxon>
        <taxon>Aristolochia</taxon>
    </lineage>
</organism>
<comment type="caution">
    <text evidence="2">The sequence shown here is derived from an EMBL/GenBank/DDBJ whole genome shotgun (WGS) entry which is preliminary data.</text>
</comment>
<feature type="region of interest" description="Disordered" evidence="1">
    <location>
        <begin position="483"/>
        <end position="505"/>
    </location>
</feature>
<evidence type="ECO:0000313" key="2">
    <source>
        <dbReference type="EMBL" id="KAG9438594.1"/>
    </source>
</evidence>
<evidence type="ECO:0000256" key="1">
    <source>
        <dbReference type="SAM" id="MobiDB-lite"/>
    </source>
</evidence>
<dbReference type="PANTHER" id="PTHR33047:SF41">
    <property type="entry name" value="REGULATOR OF RDNA TRANSCRIPTION PROTEIN 15"/>
    <property type="match status" value="1"/>
</dbReference>
<feature type="region of interest" description="Disordered" evidence="1">
    <location>
        <begin position="1086"/>
        <end position="1141"/>
    </location>
</feature>
<feature type="region of interest" description="Disordered" evidence="1">
    <location>
        <begin position="1285"/>
        <end position="1306"/>
    </location>
</feature>
<feature type="region of interest" description="Disordered" evidence="1">
    <location>
        <begin position="608"/>
        <end position="641"/>
    </location>
</feature>
<dbReference type="Proteomes" id="UP000825729">
    <property type="component" value="Unassembled WGS sequence"/>
</dbReference>
<feature type="compositionally biased region" description="Low complexity" evidence="1">
    <location>
        <begin position="93"/>
        <end position="104"/>
    </location>
</feature>
<feature type="region of interest" description="Disordered" evidence="1">
    <location>
        <begin position="93"/>
        <end position="130"/>
    </location>
</feature>
<evidence type="ECO:0000313" key="3">
    <source>
        <dbReference type="Proteomes" id="UP000825729"/>
    </source>
</evidence>
<name>A0AAV7DRJ4_ARIFI</name>
<protein>
    <recommendedName>
        <fullName evidence="4">Senescence-associated protein</fullName>
    </recommendedName>
</protein>
<accession>A0AAV7DRJ4</accession>
<dbReference type="PANTHER" id="PTHR33047">
    <property type="entry name" value="PROTEIN TAR1"/>
    <property type="match status" value="1"/>
</dbReference>
<feature type="region of interest" description="Disordered" evidence="1">
    <location>
        <begin position="769"/>
        <end position="821"/>
    </location>
</feature>
<feature type="compositionally biased region" description="Low complexity" evidence="1">
    <location>
        <begin position="483"/>
        <end position="499"/>
    </location>
</feature>
<evidence type="ECO:0008006" key="4">
    <source>
        <dbReference type="Google" id="ProtNLM"/>
    </source>
</evidence>
<reference evidence="2 3" key="1">
    <citation type="submission" date="2021-07" db="EMBL/GenBank/DDBJ databases">
        <title>The Aristolochia fimbriata genome: insights into angiosperm evolution, floral development and chemical biosynthesis.</title>
        <authorList>
            <person name="Jiao Y."/>
        </authorList>
    </citation>
    <scope>NUCLEOTIDE SEQUENCE [LARGE SCALE GENOMIC DNA]</scope>
    <source>
        <strain evidence="2">IBCAS-2021</strain>
        <tissue evidence="2">Leaf</tissue>
    </source>
</reference>
<sequence>MSGRTDRPTKVQLLSFFKLQQLKYALLGWNYAAAGTGLALNGSSLKGFRLYSFQLPDSRARYCYLLSLPPVWGWVIFWRLLPSLDVVAVSRAPSRESNPNSPSPVNTMDQPGSILERPAAPQPQRPIESRLSYRAGASTVEQKVGRSDFVCESTKSIGTAAFTWVHEHFRRPAFEHTGHRGMPATQQGMEEVRAVKGEGLDEATTHSGRSTTQRVIQRAPLAAAPESAAPMPGRAWRANKGAIGPCRTIKIGRGGTERSHEGVKDQKRFELGKNLGPLGPFPACERRAEGHHVGGEGQMAFYCSAHALRGKAITKPWGGNKPFLERRARGQGTAWQPAPLAWPLARPWRTGQAGACGQPRRAGPGALAGWPACPCPKSADRRQASPILAPRRAWPTGLVTLDRPDVGPAHLQRLVAWWGWPAPCGNPFPPQPVPMGNPKNIPQTSGAAKSVCARHLRGGARGGCLRFPWRVAGCPLASAPQSGACPASAGASSPPSLGPKGDPVLGAIRAGSRSPAEVAWGEAGCDSAPSGEPRRLNVFVFLDVFRTDRAGTGGGRDESVRHGAESQWIVAARPLCHLQYPVAYLSRLQRIQIAAGLELCFRAAPVDSSAAGASPTTRALGSRKAPNVGRQAGGEGGAGRADIEGSKSNVAMNAWLPQASYPCGNFSDTSSFKFRRSKGSIGHAFTVRIRTGNQNQTSFYPFVPHEISVLVELILGHLRYLLTDVPPQPNSPPDNVFRPDRLAEASLGTKRRGNAPPPTNGIILSRLFDARGRPPKGPFDPSPAARAATRSRPREQLSSSPPTPGGLGLGPRAQPSSQSFSGYGSILPTSLAYIVPSTRGCSPWRPDAVMSTTRWAALSVLRIFKGAGRTGHHATSRCSSSRWTLPPAEPFQWNFNPIPFEVRRDARYLTGFPRLLGSTNPCASAVHMEPFPLFGLQSSHLNICYYHQDLHPAAARPGFSPRFSAAARHASYSSRPGCCPDGGLAQLGTVTRLSVHPAIASSAYQNGPLGALDSVARLNEASSRDRPTYLKFENRTRRRPGSSYPEGNFGGNQLLDGSISLFALYPSQASDLHRPRSLRASTRVFSRPAQLRHSSPSFGSRQAGRMGASWPTPSAQVPRGHVPGGQRHPPRSTSGGVSLGGIIRRACRRRDQRRSAPESGDRIALAVRALTRRIAAPHPLPSRQFQALFDSLFKPLGGIYRPIWAAFPNNPTSPTTPRGRGGGPGTTGCHPLAPHSMGLAPGPVAEGASADYNSERRKPLDSHLGLFGSLPVTRGILRVFPPDLGSQSEQGLRSGGNCRAGVPLERGPRTRLEPRRAWEGRSHHCRPGALGAKCFSANLARGGQGRPICCARRPADRQRWGSRARGGGEHAGRGPGRCTLDLVASGATCVQRLRWFAGFCNSHQVSRFRHVLSIARAKISVAESRVRLPCSRSDAMATPAGTAFASSFAWHRSRRKWLKLRVLASTDRRGPLDAEPVGAGR</sequence>